<evidence type="ECO:0000259" key="1">
    <source>
        <dbReference type="Pfam" id="PF06568"/>
    </source>
</evidence>
<gene>
    <name evidence="2" type="ORF">GR183_17445</name>
</gene>
<dbReference type="Proteomes" id="UP000433101">
    <property type="component" value="Unassembled WGS sequence"/>
</dbReference>
<name>A0A7X3S9B6_9HYPH</name>
<evidence type="ECO:0000313" key="2">
    <source>
        <dbReference type="EMBL" id="MXN66703.1"/>
    </source>
</evidence>
<organism evidence="2 3">
    <name type="scientific">Stappia sediminis</name>
    <dbReference type="NCBI Taxonomy" id="2692190"/>
    <lineage>
        <taxon>Bacteria</taxon>
        <taxon>Pseudomonadati</taxon>
        <taxon>Pseudomonadota</taxon>
        <taxon>Alphaproteobacteria</taxon>
        <taxon>Hyphomicrobiales</taxon>
        <taxon>Stappiaceae</taxon>
        <taxon>Stappia</taxon>
    </lineage>
</organism>
<accession>A0A7X3S9B6</accession>
<comment type="caution">
    <text evidence="2">The sequence shown here is derived from an EMBL/GenBank/DDBJ whole genome shotgun (WGS) entry which is preliminary data.</text>
</comment>
<sequence length="79" mass="9559">MLSTTERHIPVRIRAGGWTWKLFKETFEYFARISRRQKARRALDRLDERMLKDIGLVRYCGYLEYPSGDIGCRYDIERK</sequence>
<dbReference type="Pfam" id="PF06568">
    <property type="entry name" value="YjiS-like"/>
    <property type="match status" value="1"/>
</dbReference>
<dbReference type="EMBL" id="WUMV01000008">
    <property type="protein sequence ID" value="MXN66703.1"/>
    <property type="molecule type" value="Genomic_DNA"/>
</dbReference>
<dbReference type="InterPro" id="IPR009506">
    <property type="entry name" value="YjiS-like"/>
</dbReference>
<keyword evidence="3" id="KW-1185">Reference proteome</keyword>
<reference evidence="2 3" key="1">
    <citation type="submission" date="2019-12" db="EMBL/GenBank/DDBJ databases">
        <authorList>
            <person name="Li M."/>
        </authorList>
    </citation>
    <scope>NUCLEOTIDE SEQUENCE [LARGE SCALE GENOMIC DNA]</scope>
    <source>
        <strain evidence="2 3">GBMRC 2046</strain>
    </source>
</reference>
<dbReference type="RefSeq" id="WP_160776947.1">
    <property type="nucleotide sequence ID" value="NZ_WUMV01000008.1"/>
</dbReference>
<dbReference type="AlphaFoldDB" id="A0A7X3S9B6"/>
<proteinExistence type="predicted"/>
<feature type="domain" description="YjiS-like" evidence="1">
    <location>
        <begin position="32"/>
        <end position="58"/>
    </location>
</feature>
<protein>
    <submittedName>
        <fullName evidence="2">DUF1127 domain-containing protein</fullName>
    </submittedName>
</protein>
<evidence type="ECO:0000313" key="3">
    <source>
        <dbReference type="Proteomes" id="UP000433101"/>
    </source>
</evidence>